<organism evidence="4 5">
    <name type="scientific">Ophiocordyceps sinensis</name>
    <dbReference type="NCBI Taxonomy" id="72228"/>
    <lineage>
        <taxon>Eukaryota</taxon>
        <taxon>Fungi</taxon>
        <taxon>Dikarya</taxon>
        <taxon>Ascomycota</taxon>
        <taxon>Pezizomycotina</taxon>
        <taxon>Sordariomycetes</taxon>
        <taxon>Hypocreomycetidae</taxon>
        <taxon>Hypocreales</taxon>
        <taxon>Ophiocordycipitaceae</taxon>
        <taxon>Ophiocordyceps</taxon>
    </lineage>
</organism>
<dbReference type="InterPro" id="IPR015158">
    <property type="entry name" value="Bud22_dom"/>
</dbReference>
<evidence type="ECO:0000256" key="1">
    <source>
        <dbReference type="ARBA" id="ARBA00023054"/>
    </source>
</evidence>
<feature type="compositionally biased region" description="Basic and acidic residues" evidence="2">
    <location>
        <begin position="155"/>
        <end position="164"/>
    </location>
</feature>
<protein>
    <recommendedName>
        <fullName evidence="3">Bud22 domain-containing protein</fullName>
    </recommendedName>
</protein>
<evidence type="ECO:0000313" key="4">
    <source>
        <dbReference type="EMBL" id="KAF4504618.1"/>
    </source>
</evidence>
<feature type="domain" description="Bud22" evidence="3">
    <location>
        <begin position="17"/>
        <end position="448"/>
    </location>
</feature>
<comment type="caution">
    <text evidence="4">The sequence shown here is derived from an EMBL/GenBank/DDBJ whole genome shotgun (WGS) entry which is preliminary data.</text>
</comment>
<dbReference type="InterPro" id="IPR037393">
    <property type="entry name" value="Bud22/SRFB1"/>
</dbReference>
<dbReference type="Proteomes" id="UP000557566">
    <property type="component" value="Unassembled WGS sequence"/>
</dbReference>
<evidence type="ECO:0000313" key="5">
    <source>
        <dbReference type="Proteomes" id="UP000557566"/>
    </source>
</evidence>
<dbReference type="PANTHER" id="PTHR23325:SF1">
    <property type="entry name" value="SERUM RESPONSE FACTOR-BINDING PROTEIN 1"/>
    <property type="match status" value="1"/>
</dbReference>
<dbReference type="PANTHER" id="PTHR23325">
    <property type="entry name" value="SERUM RESPONSE FACTOR-BINDING"/>
    <property type="match status" value="1"/>
</dbReference>
<name>A0A8H4LS17_9HYPO</name>
<proteinExistence type="predicted"/>
<reference evidence="4 5" key="1">
    <citation type="journal article" date="2020" name="Genome Biol. Evol.">
        <title>A new high-quality draft genome assembly of the Chinese cordyceps Ophiocordyceps sinensis.</title>
        <authorList>
            <person name="Shu R."/>
            <person name="Zhang J."/>
            <person name="Meng Q."/>
            <person name="Zhang H."/>
            <person name="Zhou G."/>
            <person name="Li M."/>
            <person name="Wu P."/>
            <person name="Zhao Y."/>
            <person name="Chen C."/>
            <person name="Qin Q."/>
        </authorList>
    </citation>
    <scope>NUCLEOTIDE SEQUENCE [LARGE SCALE GENOMIC DNA]</scope>
    <source>
        <strain evidence="4 5">IOZ07</strain>
    </source>
</reference>
<evidence type="ECO:0000256" key="2">
    <source>
        <dbReference type="SAM" id="MobiDB-lite"/>
    </source>
</evidence>
<sequence>MPKRKRSAETGLQVALEKHQDEIFRTLKAAKGFERQRQSKRLRQDGVQVDKQQRMEREIAVLKSLDLNQTARAHLTSSLLRVEAIAASPDFPKELRDGVPKPEIPEDERNALHNVTSALYNKDPVRQATNRAIAAVCRALNVPVPDKSKRARKNKGSEKEEQPPHRILSPPVPIHLATAGEEAVQDEESEFEGFELDVDEPGPAVGEPGSEAEVTGDTELSKYSRLLGNSSEDEDDELDEESLERFKGKETVNLDDISLSGSAPEADSGHDSDSQSESASPPPAKDRKRDVKKSVTAARIGVTTDSTFLPSLMGGYMSGSESASDIEEARPQKRRGQRARQAIWEKKYGASAKHLQSENQKAGRDAGWDMRRGAVEGDGRDRKTPWKKGASNPLARTSNRGGVATRNEAFGKPPKRDDEGSLHPSWAAKKQAQNARKEASFSGQKIVFE</sequence>
<dbReference type="GO" id="GO:0030686">
    <property type="term" value="C:90S preribosome"/>
    <property type="evidence" value="ECO:0007669"/>
    <property type="project" value="TreeGrafter"/>
</dbReference>
<dbReference type="Pfam" id="PF09073">
    <property type="entry name" value="BUD22"/>
    <property type="match status" value="1"/>
</dbReference>
<feature type="region of interest" description="Disordered" evidence="2">
    <location>
        <begin position="145"/>
        <end position="449"/>
    </location>
</feature>
<feature type="compositionally biased region" description="Acidic residues" evidence="2">
    <location>
        <begin position="231"/>
        <end position="242"/>
    </location>
</feature>
<dbReference type="GO" id="GO:0005634">
    <property type="term" value="C:nucleus"/>
    <property type="evidence" value="ECO:0007669"/>
    <property type="project" value="TreeGrafter"/>
</dbReference>
<feature type="compositionally biased region" description="Basic and acidic residues" evidence="2">
    <location>
        <begin position="361"/>
        <end position="384"/>
    </location>
</feature>
<keyword evidence="5" id="KW-1185">Reference proteome</keyword>
<feature type="compositionally biased region" description="Basic and acidic residues" evidence="2">
    <location>
        <begin position="284"/>
        <end position="293"/>
    </location>
</feature>
<dbReference type="GO" id="GO:0030490">
    <property type="term" value="P:maturation of SSU-rRNA"/>
    <property type="evidence" value="ECO:0007669"/>
    <property type="project" value="TreeGrafter"/>
</dbReference>
<feature type="compositionally biased region" description="Basic and acidic residues" evidence="2">
    <location>
        <begin position="243"/>
        <end position="252"/>
    </location>
</feature>
<accession>A0A8H4LS17</accession>
<dbReference type="EMBL" id="JAAVMX010000009">
    <property type="protein sequence ID" value="KAF4504618.1"/>
    <property type="molecule type" value="Genomic_DNA"/>
</dbReference>
<gene>
    <name evidence="4" type="ORF">G6O67_008048</name>
</gene>
<feature type="compositionally biased region" description="Acidic residues" evidence="2">
    <location>
        <begin position="183"/>
        <end position="200"/>
    </location>
</feature>
<evidence type="ECO:0000259" key="3">
    <source>
        <dbReference type="Pfam" id="PF09073"/>
    </source>
</evidence>
<dbReference type="AlphaFoldDB" id="A0A8H4LS17"/>
<dbReference type="OrthoDB" id="3364872at2759"/>
<keyword evidence="1" id="KW-0175">Coiled coil</keyword>